<dbReference type="InterPro" id="IPR035919">
    <property type="entry name" value="EAL_sf"/>
</dbReference>
<evidence type="ECO:0000259" key="2">
    <source>
        <dbReference type="PROSITE" id="PS50887"/>
    </source>
</evidence>
<dbReference type="PANTHER" id="PTHR44757">
    <property type="entry name" value="DIGUANYLATE CYCLASE DGCP"/>
    <property type="match status" value="1"/>
</dbReference>
<dbReference type="SMART" id="SM00052">
    <property type="entry name" value="EAL"/>
    <property type="match status" value="1"/>
</dbReference>
<dbReference type="NCBIfam" id="TIGR00254">
    <property type="entry name" value="GGDEF"/>
    <property type="match status" value="1"/>
</dbReference>
<dbReference type="Proteomes" id="UP000557193">
    <property type="component" value="Unassembled WGS sequence"/>
</dbReference>
<dbReference type="AlphaFoldDB" id="A0A7X0BR10"/>
<feature type="domain" description="EAL" evidence="1">
    <location>
        <begin position="181"/>
        <end position="432"/>
    </location>
</feature>
<feature type="domain" description="GGDEF" evidence="2">
    <location>
        <begin position="35"/>
        <end position="166"/>
    </location>
</feature>
<dbReference type="InterPro" id="IPR043128">
    <property type="entry name" value="Rev_trsase/Diguanyl_cyclase"/>
</dbReference>
<dbReference type="InterPro" id="IPR000160">
    <property type="entry name" value="GGDEF_dom"/>
</dbReference>
<comment type="caution">
    <text evidence="3">The sequence shown here is derived from an EMBL/GenBank/DDBJ whole genome shotgun (WGS) entry which is preliminary data.</text>
</comment>
<name>A0A7X0BR10_9PSED</name>
<dbReference type="Gene3D" id="3.30.70.270">
    <property type="match status" value="1"/>
</dbReference>
<reference evidence="3 4" key="1">
    <citation type="submission" date="2020-08" db="EMBL/GenBank/DDBJ databases">
        <title>Functional genomics of gut bacteria from endangered species of beetles.</title>
        <authorList>
            <person name="Carlos-Shanley C."/>
        </authorList>
    </citation>
    <scope>NUCLEOTIDE SEQUENCE [LARGE SCALE GENOMIC DNA]</scope>
    <source>
        <strain evidence="3 4">S00202</strain>
    </source>
</reference>
<gene>
    <name evidence="3" type="ORF">HNP49_001464</name>
</gene>
<evidence type="ECO:0000313" key="4">
    <source>
        <dbReference type="Proteomes" id="UP000557193"/>
    </source>
</evidence>
<dbReference type="PROSITE" id="PS50883">
    <property type="entry name" value="EAL"/>
    <property type="match status" value="1"/>
</dbReference>
<dbReference type="SUPFAM" id="SSF141868">
    <property type="entry name" value="EAL domain-like"/>
    <property type="match status" value="1"/>
</dbReference>
<organism evidence="3 4">
    <name type="scientific">Pseudomonas fluvialis</name>
    <dbReference type="NCBI Taxonomy" id="1793966"/>
    <lineage>
        <taxon>Bacteria</taxon>
        <taxon>Pseudomonadati</taxon>
        <taxon>Pseudomonadota</taxon>
        <taxon>Gammaproteobacteria</taxon>
        <taxon>Pseudomonadales</taxon>
        <taxon>Pseudomonadaceae</taxon>
        <taxon>Pseudomonas</taxon>
    </lineage>
</organism>
<accession>A0A7X0BR10</accession>
<dbReference type="InterPro" id="IPR029787">
    <property type="entry name" value="Nucleotide_cyclase"/>
</dbReference>
<dbReference type="PANTHER" id="PTHR44757:SF2">
    <property type="entry name" value="BIOFILM ARCHITECTURE MAINTENANCE PROTEIN MBAA"/>
    <property type="match status" value="1"/>
</dbReference>
<dbReference type="PROSITE" id="PS50887">
    <property type="entry name" value="GGDEF"/>
    <property type="match status" value="1"/>
</dbReference>
<protein>
    <submittedName>
        <fullName evidence="3">Diguanylate cyclase (GGDEF)-like protein</fullName>
    </submittedName>
</protein>
<dbReference type="Pfam" id="PF00563">
    <property type="entry name" value="EAL"/>
    <property type="match status" value="1"/>
</dbReference>
<evidence type="ECO:0000313" key="3">
    <source>
        <dbReference type="EMBL" id="MBB6341307.1"/>
    </source>
</evidence>
<dbReference type="EMBL" id="JACHLL010000002">
    <property type="protein sequence ID" value="MBB6341307.1"/>
    <property type="molecule type" value="Genomic_DNA"/>
</dbReference>
<dbReference type="SMART" id="SM00267">
    <property type="entry name" value="GGDEF"/>
    <property type="match status" value="1"/>
</dbReference>
<sequence>MSDPSVIDPLSGCLNRQGCLRMGARLTELAQKNRQPLAALWLNLDRFRKVNDSLGLGGGDSVIAKLGNRLSHGIGHRGHVARMSADEFAILAPMLRQGEAQMLAAELLSLISAPLEIGAMCLHPTASIGVACLEYDESAESLLQRAEHAMLDGKHQGGAMHVLSGEEKQAGRLGVKLAREELEVEHKLHAALEIGGLYLHYQPIVTFDGRIEAIEALMRCELNGELIPPSKFIPVAEKTGLVVRLGEWCLLQAALQAKRLLDLGVPTKIAVNVSRAQLTAPKFSQALYTALLCSETPPALLELEITESLFMDISELVQSNLRKAIEMGVSLSIDDFGTGYSCLATLKDIPAGKLKLDRAFIAPLPDDKRVLAVVRAITQLGRELGMTVVAEGVENLDQLHTLQRAGVDAIQGYLHARPMGAEEITAWLQHFQQTHPESPHDQ</sequence>
<dbReference type="InterPro" id="IPR052155">
    <property type="entry name" value="Biofilm_reg_signaling"/>
</dbReference>
<dbReference type="Pfam" id="PF00990">
    <property type="entry name" value="GGDEF"/>
    <property type="match status" value="1"/>
</dbReference>
<dbReference type="Gene3D" id="3.20.20.450">
    <property type="entry name" value="EAL domain"/>
    <property type="match status" value="1"/>
</dbReference>
<dbReference type="CDD" id="cd01948">
    <property type="entry name" value="EAL"/>
    <property type="match status" value="1"/>
</dbReference>
<evidence type="ECO:0000259" key="1">
    <source>
        <dbReference type="PROSITE" id="PS50883"/>
    </source>
</evidence>
<dbReference type="CDD" id="cd01949">
    <property type="entry name" value="GGDEF"/>
    <property type="match status" value="1"/>
</dbReference>
<keyword evidence="4" id="KW-1185">Reference proteome</keyword>
<proteinExistence type="predicted"/>
<dbReference type="SUPFAM" id="SSF55073">
    <property type="entry name" value="Nucleotide cyclase"/>
    <property type="match status" value="1"/>
</dbReference>
<dbReference type="InterPro" id="IPR001633">
    <property type="entry name" value="EAL_dom"/>
</dbReference>
<dbReference type="RefSeq" id="WP_221445126.1">
    <property type="nucleotide sequence ID" value="NZ_JACHLL010000002.1"/>
</dbReference>